<dbReference type="GeneID" id="41974672"/>
<feature type="compositionally biased region" description="Basic and acidic residues" evidence="2">
    <location>
        <begin position="343"/>
        <end position="375"/>
    </location>
</feature>
<feature type="region of interest" description="Disordered" evidence="2">
    <location>
        <begin position="1"/>
        <end position="257"/>
    </location>
</feature>
<name>A0A507B653_9PEZI</name>
<comment type="caution">
    <text evidence="4">The sequence shown here is derived from an EMBL/GenBank/DDBJ whole genome shotgun (WGS) entry which is preliminary data.</text>
</comment>
<feature type="compositionally biased region" description="Acidic residues" evidence="2">
    <location>
        <begin position="111"/>
        <end position="125"/>
    </location>
</feature>
<feature type="region of interest" description="Disordered" evidence="2">
    <location>
        <begin position="634"/>
        <end position="682"/>
    </location>
</feature>
<organism evidence="4 5">
    <name type="scientific">Thyridium curvatum</name>
    <dbReference type="NCBI Taxonomy" id="1093900"/>
    <lineage>
        <taxon>Eukaryota</taxon>
        <taxon>Fungi</taxon>
        <taxon>Dikarya</taxon>
        <taxon>Ascomycota</taxon>
        <taxon>Pezizomycotina</taxon>
        <taxon>Sordariomycetes</taxon>
        <taxon>Sordariomycetidae</taxon>
        <taxon>Thyridiales</taxon>
        <taxon>Thyridiaceae</taxon>
        <taxon>Thyridium</taxon>
    </lineage>
</organism>
<feature type="region of interest" description="Disordered" evidence="2">
    <location>
        <begin position="436"/>
        <end position="534"/>
    </location>
</feature>
<evidence type="ECO:0000259" key="3">
    <source>
        <dbReference type="Pfam" id="PF12936"/>
    </source>
</evidence>
<feature type="compositionally biased region" description="Basic and acidic residues" evidence="2">
    <location>
        <begin position="457"/>
        <end position="469"/>
    </location>
</feature>
<sequence>MPRRSKDKAPSSSSSNEDALDHVENSSIARRDPATTSKMGGKQSLFDDAGSSSDEDSEDGGAQLADDSSSFKINEEYARRFEHNKKREERQKLEEKYGRDQANGNAAGSDSESDSSDDEDEDEEAFLLTEELNAQMSAALEAIKKKDPRIYDKESTFYKPPEEDDTAEPKEKKEKPVFLRDYHRERYMAGDTGADEDDQKPKTYAQEQDAVKQTLLAEINAAAEGDSDADSDDDGFIKRKEPKEGEALGENHVHPSRAAKVQLTELDVKNADKDPELYLSNFMASRSWAESGSKWEAFESDEGEPDDRADEFEAAYNLRFEDPDKSNEVLRSYSRSITAAKSVRREEKTGRQRQRELEKERKEAEKRERHEERARLRKLKVEEAEEKLKKIKQAAGLSGKQLNEEEWAGLLDDAWENDKWEQEMNRRFGDNYYAAADAGMDSDDDGAEAGKKKPRKPKWDDDIDIKDLVPDFEEEEARPNITLSDEEAGQDGPDEEEEEEEDDDRPSKKRKTSKDHKKDRADAKRAARQERAKIEALVDARMELDAPSALAGPSSSAAGASASGFRYRETSPQSFGLTARDILLAPSDAALNEFAGLKKLATWRDAEKKRRDRKKLGKKARLRQWRRDNFGAEYEATGPTFGFGDGDGGKGKGKAEASSSGRDKDEGGKKKRKRSKGKKSAA</sequence>
<dbReference type="Proteomes" id="UP000319257">
    <property type="component" value="Unassembled WGS sequence"/>
</dbReference>
<dbReference type="GO" id="GO:0005730">
    <property type="term" value="C:nucleolus"/>
    <property type="evidence" value="ECO:0007669"/>
    <property type="project" value="TreeGrafter"/>
</dbReference>
<dbReference type="PANTHER" id="PTHR14490">
    <property type="entry name" value="ZINC FINGER, ZZ TYPE"/>
    <property type="match status" value="1"/>
</dbReference>
<evidence type="ECO:0000313" key="5">
    <source>
        <dbReference type="Proteomes" id="UP000319257"/>
    </source>
</evidence>
<feature type="region of interest" description="Disordered" evidence="2">
    <location>
        <begin position="548"/>
        <end position="571"/>
    </location>
</feature>
<protein>
    <recommendedName>
        <fullName evidence="3">Kri1-like C-terminal domain-containing protein</fullName>
    </recommendedName>
</protein>
<dbReference type="Pfam" id="PF05178">
    <property type="entry name" value="Kri1"/>
    <property type="match status" value="1"/>
</dbReference>
<feature type="compositionally biased region" description="Basic and acidic residues" evidence="2">
    <location>
        <begin position="73"/>
        <end position="99"/>
    </location>
</feature>
<dbReference type="GO" id="GO:0000447">
    <property type="term" value="P:endonucleolytic cleavage in ITS1 to separate SSU-rRNA from 5.8S rRNA and LSU-rRNA from tricistronic rRNA transcript (SSU-rRNA, 5.8S rRNA, LSU-rRNA)"/>
    <property type="evidence" value="ECO:0007669"/>
    <property type="project" value="TreeGrafter"/>
</dbReference>
<feature type="compositionally biased region" description="Basic and acidic residues" evidence="2">
    <location>
        <begin position="19"/>
        <end position="33"/>
    </location>
</feature>
<feature type="region of interest" description="Disordered" evidence="2">
    <location>
        <begin position="340"/>
        <end position="375"/>
    </location>
</feature>
<gene>
    <name evidence="4" type="ORF">E0L32_007225</name>
</gene>
<evidence type="ECO:0000256" key="2">
    <source>
        <dbReference type="SAM" id="MobiDB-lite"/>
    </source>
</evidence>
<keyword evidence="5" id="KW-1185">Reference proteome</keyword>
<dbReference type="AlphaFoldDB" id="A0A507B653"/>
<dbReference type="STRING" id="1093900.A0A507B653"/>
<feature type="compositionally biased region" description="Low complexity" evidence="2">
    <location>
        <begin position="548"/>
        <end position="564"/>
    </location>
</feature>
<evidence type="ECO:0000313" key="4">
    <source>
        <dbReference type="EMBL" id="TPX12110.1"/>
    </source>
</evidence>
<dbReference type="Pfam" id="PF12936">
    <property type="entry name" value="Kri1_C"/>
    <property type="match status" value="1"/>
</dbReference>
<feature type="compositionally biased region" description="Basic and acidic residues" evidence="2">
    <location>
        <begin position="167"/>
        <end position="188"/>
    </location>
</feature>
<feature type="compositionally biased region" description="Basic residues" evidence="2">
    <location>
        <begin position="669"/>
        <end position="682"/>
    </location>
</feature>
<feature type="compositionally biased region" description="Basic and acidic residues" evidence="2">
    <location>
        <begin position="142"/>
        <end position="156"/>
    </location>
</feature>
<dbReference type="InterPro" id="IPR018034">
    <property type="entry name" value="Kri1"/>
</dbReference>
<dbReference type="FunCoup" id="A0A507B653">
    <property type="interactions" value="594"/>
</dbReference>
<dbReference type="OrthoDB" id="10252032at2759"/>
<proteinExistence type="inferred from homology"/>
<dbReference type="InterPro" id="IPR024626">
    <property type="entry name" value="Kri1-like_C"/>
</dbReference>
<feature type="domain" description="Kri1-like C-terminal" evidence="3">
    <location>
        <begin position="533"/>
        <end position="628"/>
    </location>
</feature>
<comment type="similarity">
    <text evidence="1">Belongs to the KRI1 family.</text>
</comment>
<dbReference type="InParanoid" id="A0A507B653"/>
<feature type="compositionally biased region" description="Acidic residues" evidence="2">
    <location>
        <begin position="484"/>
        <end position="504"/>
    </location>
</feature>
<dbReference type="EMBL" id="SKBQ01000043">
    <property type="protein sequence ID" value="TPX12110.1"/>
    <property type="molecule type" value="Genomic_DNA"/>
</dbReference>
<accession>A0A507B653</accession>
<feature type="compositionally biased region" description="Basic and acidic residues" evidence="2">
    <location>
        <begin position="235"/>
        <end position="253"/>
    </location>
</feature>
<dbReference type="GO" id="GO:0030686">
    <property type="term" value="C:90S preribosome"/>
    <property type="evidence" value="ECO:0007669"/>
    <property type="project" value="TreeGrafter"/>
</dbReference>
<dbReference type="RefSeq" id="XP_030993821.1">
    <property type="nucleotide sequence ID" value="XM_031141945.1"/>
</dbReference>
<evidence type="ECO:0000256" key="1">
    <source>
        <dbReference type="ARBA" id="ARBA00007473"/>
    </source>
</evidence>
<feature type="compositionally biased region" description="Acidic residues" evidence="2">
    <location>
        <begin position="225"/>
        <end position="234"/>
    </location>
</feature>
<feature type="compositionally biased region" description="Basic and acidic residues" evidence="2">
    <location>
        <begin position="516"/>
        <end position="534"/>
    </location>
</feature>
<feature type="compositionally biased region" description="Basic and acidic residues" evidence="2">
    <location>
        <begin position="647"/>
        <end position="668"/>
    </location>
</feature>
<dbReference type="PANTHER" id="PTHR14490:SF5">
    <property type="entry name" value="PROTEIN KRI1 HOMOLOG"/>
    <property type="match status" value="1"/>
</dbReference>
<reference evidence="4 5" key="1">
    <citation type="submission" date="2019-06" db="EMBL/GenBank/DDBJ databases">
        <title>Draft genome sequence of the filamentous fungus Phialemoniopsis curvata isolated from diesel fuel.</title>
        <authorList>
            <person name="Varaljay V.A."/>
            <person name="Lyon W.J."/>
            <person name="Crouch A.L."/>
            <person name="Drake C.E."/>
            <person name="Hollomon J.M."/>
            <person name="Nadeau L.J."/>
            <person name="Nunn H.S."/>
            <person name="Stevenson B.S."/>
            <person name="Bojanowski C.L."/>
            <person name="Crookes-Goodson W.J."/>
        </authorList>
    </citation>
    <scope>NUCLEOTIDE SEQUENCE [LARGE SCALE GENOMIC DNA]</scope>
    <source>
        <strain evidence="4 5">D216</strain>
    </source>
</reference>